<evidence type="ECO:0000313" key="1">
    <source>
        <dbReference type="EMBL" id="EFJ47795.1"/>
    </source>
</evidence>
<dbReference type="KEGG" id="vcn:VOLCADRAFT_105032"/>
<dbReference type="RefSeq" id="XP_002951266.1">
    <property type="nucleotide sequence ID" value="XM_002951220.1"/>
</dbReference>
<proteinExistence type="predicted"/>
<dbReference type="GeneID" id="9615426"/>
<dbReference type="STRING" id="3068.D8TXX2"/>
<dbReference type="EMBL" id="GL378343">
    <property type="protein sequence ID" value="EFJ47795.1"/>
    <property type="molecule type" value="Genomic_DNA"/>
</dbReference>
<evidence type="ECO:0008006" key="3">
    <source>
        <dbReference type="Google" id="ProtNLM"/>
    </source>
</evidence>
<dbReference type="InParanoid" id="D8TXX2"/>
<name>D8TXX2_VOLCA</name>
<reference evidence="1 2" key="1">
    <citation type="journal article" date="2010" name="Science">
        <title>Genomic analysis of organismal complexity in the multicellular green alga Volvox carteri.</title>
        <authorList>
            <person name="Prochnik S.E."/>
            <person name="Umen J."/>
            <person name="Nedelcu A.M."/>
            <person name="Hallmann A."/>
            <person name="Miller S.M."/>
            <person name="Nishii I."/>
            <person name="Ferris P."/>
            <person name="Kuo A."/>
            <person name="Mitros T."/>
            <person name="Fritz-Laylin L.K."/>
            <person name="Hellsten U."/>
            <person name="Chapman J."/>
            <person name="Simakov O."/>
            <person name="Rensing S.A."/>
            <person name="Terry A."/>
            <person name="Pangilinan J."/>
            <person name="Kapitonov V."/>
            <person name="Jurka J."/>
            <person name="Salamov A."/>
            <person name="Shapiro H."/>
            <person name="Schmutz J."/>
            <person name="Grimwood J."/>
            <person name="Lindquist E."/>
            <person name="Lucas S."/>
            <person name="Grigoriev I.V."/>
            <person name="Schmitt R."/>
            <person name="Kirk D."/>
            <person name="Rokhsar D.S."/>
        </authorList>
    </citation>
    <scope>NUCLEOTIDE SEQUENCE [LARGE SCALE GENOMIC DNA]</scope>
    <source>
        <strain evidence="2">f. Nagariensis / Eve</strain>
    </source>
</reference>
<accession>D8TXX2</accession>
<dbReference type="Proteomes" id="UP000001058">
    <property type="component" value="Unassembled WGS sequence"/>
</dbReference>
<gene>
    <name evidence="1" type="ORF">VOLCADRAFT_105032</name>
</gene>
<protein>
    <recommendedName>
        <fullName evidence="3">DDE Tnp4 domain-containing protein</fullName>
    </recommendedName>
</protein>
<organism evidence="2">
    <name type="scientific">Volvox carteri f. nagariensis</name>
    <dbReference type="NCBI Taxonomy" id="3068"/>
    <lineage>
        <taxon>Eukaryota</taxon>
        <taxon>Viridiplantae</taxon>
        <taxon>Chlorophyta</taxon>
        <taxon>core chlorophytes</taxon>
        <taxon>Chlorophyceae</taxon>
        <taxon>CS clade</taxon>
        <taxon>Chlamydomonadales</taxon>
        <taxon>Volvocaceae</taxon>
        <taxon>Volvox</taxon>
    </lineage>
</organism>
<sequence length="172" mass="19850">MYNFYICWLYVNYLKSHVVMGLMYKCGTRIYVDSTCVNEEPKALRAATVNGTSVYPLFSPKTWKGELYGMMTFRRLSDIFPTHTSGGLYICLELENIFQSNFRMERDSFADLCSTLRPRLQRSVTRFRDPISVEQQVAVTLHHLAHGGSYHNLENLFAIGHSPACKVVQWFS</sequence>
<evidence type="ECO:0000313" key="2">
    <source>
        <dbReference type="Proteomes" id="UP000001058"/>
    </source>
</evidence>
<dbReference type="OrthoDB" id="533316at2759"/>
<dbReference type="eggNOG" id="ENOG502S4Y3">
    <property type="taxonomic scope" value="Eukaryota"/>
</dbReference>
<dbReference type="AlphaFoldDB" id="D8TXX2"/>
<keyword evidence="2" id="KW-1185">Reference proteome</keyword>